<dbReference type="InterPro" id="IPR010982">
    <property type="entry name" value="Lambda_DNA-bd_dom_sf"/>
</dbReference>
<gene>
    <name evidence="3" type="ORF">SAMN05444159_5416</name>
</gene>
<proteinExistence type="predicted"/>
<dbReference type="Pfam" id="PF01381">
    <property type="entry name" value="HTH_3"/>
    <property type="match status" value="1"/>
</dbReference>
<name>A0A1M6Z2P8_9BRAD</name>
<evidence type="ECO:0000313" key="3">
    <source>
        <dbReference type="EMBL" id="SHL24652.1"/>
    </source>
</evidence>
<dbReference type="PANTHER" id="PTHR46797">
    <property type="entry name" value="HTH-TYPE TRANSCRIPTIONAL REGULATOR"/>
    <property type="match status" value="1"/>
</dbReference>
<dbReference type="GO" id="GO:0005829">
    <property type="term" value="C:cytosol"/>
    <property type="evidence" value="ECO:0007669"/>
    <property type="project" value="TreeGrafter"/>
</dbReference>
<dbReference type="InterPro" id="IPR050807">
    <property type="entry name" value="TransReg_Diox_bact_type"/>
</dbReference>
<feature type="domain" description="HTH cro/C1-type" evidence="2">
    <location>
        <begin position="64"/>
        <end position="118"/>
    </location>
</feature>
<accession>A0A1M6Z2P8</accession>
<organism evidence="3 4">
    <name type="scientific">Bradyrhizobium lablabi</name>
    <dbReference type="NCBI Taxonomy" id="722472"/>
    <lineage>
        <taxon>Bacteria</taxon>
        <taxon>Pseudomonadati</taxon>
        <taxon>Pseudomonadota</taxon>
        <taxon>Alphaproteobacteria</taxon>
        <taxon>Hyphomicrobiales</taxon>
        <taxon>Nitrobacteraceae</taxon>
        <taxon>Bradyrhizobium</taxon>
    </lineage>
</organism>
<dbReference type="AlphaFoldDB" id="A0A1M6Z2P8"/>
<reference evidence="3 4" key="1">
    <citation type="submission" date="2016-11" db="EMBL/GenBank/DDBJ databases">
        <authorList>
            <person name="Jaros S."/>
            <person name="Januszkiewicz K."/>
            <person name="Wedrychowicz H."/>
        </authorList>
    </citation>
    <scope>NUCLEOTIDE SEQUENCE [LARGE SCALE GENOMIC DNA]</scope>
    <source>
        <strain evidence="3 4">GAS499</strain>
    </source>
</reference>
<dbReference type="OrthoDB" id="407979at2"/>
<dbReference type="PANTHER" id="PTHR46797:SF1">
    <property type="entry name" value="METHYLPHOSPHONATE SYNTHASE"/>
    <property type="match status" value="1"/>
</dbReference>
<dbReference type="RefSeq" id="WP_079542756.1">
    <property type="nucleotide sequence ID" value="NZ_LT670844.1"/>
</dbReference>
<evidence type="ECO:0000313" key="4">
    <source>
        <dbReference type="Proteomes" id="UP000189935"/>
    </source>
</evidence>
<dbReference type="Proteomes" id="UP000189935">
    <property type="component" value="Chromosome I"/>
</dbReference>
<keyword evidence="1" id="KW-0238">DNA-binding</keyword>
<dbReference type="InterPro" id="IPR001387">
    <property type="entry name" value="Cro/C1-type_HTH"/>
</dbReference>
<evidence type="ECO:0000259" key="2">
    <source>
        <dbReference type="PROSITE" id="PS50943"/>
    </source>
</evidence>
<dbReference type="PROSITE" id="PS50943">
    <property type="entry name" value="HTH_CROC1"/>
    <property type="match status" value="1"/>
</dbReference>
<dbReference type="Gene3D" id="1.10.260.40">
    <property type="entry name" value="lambda repressor-like DNA-binding domains"/>
    <property type="match status" value="1"/>
</dbReference>
<dbReference type="EMBL" id="LT670844">
    <property type="protein sequence ID" value="SHL24652.1"/>
    <property type="molecule type" value="Genomic_DNA"/>
</dbReference>
<dbReference type="GO" id="GO:0003677">
    <property type="term" value="F:DNA binding"/>
    <property type="evidence" value="ECO:0007669"/>
    <property type="project" value="UniProtKB-KW"/>
</dbReference>
<dbReference type="SUPFAM" id="SSF47413">
    <property type="entry name" value="lambda repressor-like DNA-binding domains"/>
    <property type="match status" value="1"/>
</dbReference>
<dbReference type="SMART" id="SM00530">
    <property type="entry name" value="HTH_XRE"/>
    <property type="match status" value="1"/>
</dbReference>
<dbReference type="GO" id="GO:0003700">
    <property type="term" value="F:DNA-binding transcription factor activity"/>
    <property type="evidence" value="ECO:0007669"/>
    <property type="project" value="TreeGrafter"/>
</dbReference>
<evidence type="ECO:0000256" key="1">
    <source>
        <dbReference type="ARBA" id="ARBA00023125"/>
    </source>
</evidence>
<sequence>MPVMTKSPKGDDIVILSRKEYDRLLVAANEDVTDAAVAKKAIARNEETLSEAEVDELLAARTPLAFWRKKRGLTQADLAKAAEIAQGFLSEIENGLKTGDVAVLQRIAIALEISLLELVSDLPRGKRKPGIKLKIDKRRK</sequence>
<protein>
    <submittedName>
        <fullName evidence="3">Helix-turn-helix</fullName>
    </submittedName>
</protein>
<dbReference type="CDD" id="cd00093">
    <property type="entry name" value="HTH_XRE"/>
    <property type="match status" value="1"/>
</dbReference>